<dbReference type="InterPro" id="IPR019478">
    <property type="entry name" value="Sirohaem_synthase_dimer_dom"/>
</dbReference>
<dbReference type="NCBIfam" id="NF007922">
    <property type="entry name" value="PRK10637.1"/>
    <property type="match status" value="1"/>
</dbReference>
<keyword evidence="11 15" id="KW-0511">Multifunctional enzyme</keyword>
<dbReference type="PROSITE" id="PS00840">
    <property type="entry name" value="SUMT_2"/>
    <property type="match status" value="1"/>
</dbReference>
<dbReference type="Proteomes" id="UP000236724">
    <property type="component" value="Unassembled WGS sequence"/>
</dbReference>
<evidence type="ECO:0000256" key="8">
    <source>
        <dbReference type="ARBA" id="ARBA00023027"/>
    </source>
</evidence>
<feature type="active site" description="Proton donor" evidence="15 16">
    <location>
        <position position="273"/>
    </location>
</feature>
<dbReference type="Gene3D" id="1.10.8.210">
    <property type="entry name" value="Sirohaem synthase, dimerisation domain"/>
    <property type="match status" value="1"/>
</dbReference>
<dbReference type="InterPro" id="IPR028281">
    <property type="entry name" value="Sirohaem_synthase_central"/>
</dbReference>
<feature type="binding site" evidence="15">
    <location>
        <position position="228"/>
    </location>
    <ligand>
        <name>S-adenosyl-L-methionine</name>
        <dbReference type="ChEBI" id="CHEBI:59789"/>
    </ligand>
</feature>
<feature type="domain" description="Tetrapyrrole methylase" evidence="19">
    <location>
        <begin position="221"/>
        <end position="430"/>
    </location>
</feature>
<keyword evidence="9 15" id="KW-0456">Lyase</keyword>
<evidence type="ECO:0000256" key="18">
    <source>
        <dbReference type="SAM" id="Coils"/>
    </source>
</evidence>
<dbReference type="HAMAP" id="MF_01646">
    <property type="entry name" value="Siroheme_synth"/>
    <property type="match status" value="1"/>
</dbReference>
<keyword evidence="4 15" id="KW-0489">Methyltransferase</keyword>
<dbReference type="PIRSF" id="PIRSF036426">
    <property type="entry name" value="Sirohaem_synth"/>
    <property type="match status" value="1"/>
</dbReference>
<evidence type="ECO:0000313" key="23">
    <source>
        <dbReference type="Proteomes" id="UP000236724"/>
    </source>
</evidence>
<evidence type="ECO:0000256" key="15">
    <source>
        <dbReference type="HAMAP-Rule" id="MF_01646"/>
    </source>
</evidence>
<feature type="binding site" evidence="15">
    <location>
        <begin position="304"/>
        <end position="306"/>
    </location>
    <ligand>
        <name>S-adenosyl-L-methionine</name>
        <dbReference type="ChEBI" id="CHEBI:59789"/>
    </ligand>
</feature>
<keyword evidence="18" id="KW-0175">Coiled coil</keyword>
<feature type="binding site" evidence="15">
    <location>
        <begin position="334"/>
        <end position="335"/>
    </location>
    <ligand>
        <name>S-adenosyl-L-methionine</name>
        <dbReference type="ChEBI" id="CHEBI:59789"/>
    </ligand>
</feature>
<comment type="pathway">
    <text evidence="15">Cofactor biosynthesis; adenosylcobalamin biosynthesis; sirohydrochlorin from precorrin-2: step 1/1.</text>
</comment>
<feature type="binding site" evidence="15">
    <location>
        <position position="309"/>
    </location>
    <ligand>
        <name>S-adenosyl-L-methionine</name>
        <dbReference type="ChEBI" id="CHEBI:59789"/>
    </ligand>
</feature>
<gene>
    <name evidence="15 22" type="primary">cysG</name>
    <name evidence="22" type="ORF">MBHS_02276</name>
</gene>
<feature type="binding site" evidence="15">
    <location>
        <position position="386"/>
    </location>
    <ligand>
        <name>S-adenosyl-L-methionine</name>
        <dbReference type="ChEBI" id="CHEBI:59789"/>
    </ligand>
</feature>
<keyword evidence="10 15" id="KW-0627">Porphyrin biosynthesis</keyword>
<evidence type="ECO:0000256" key="7">
    <source>
        <dbReference type="ARBA" id="ARBA00023002"/>
    </source>
</evidence>
<dbReference type="EC" id="1.3.1.76" evidence="15"/>
<keyword evidence="8 15" id="KW-0520">NAD</keyword>
<dbReference type="NCBIfam" id="TIGR01469">
    <property type="entry name" value="cobA_cysG_Cterm"/>
    <property type="match status" value="1"/>
</dbReference>
<dbReference type="EMBL" id="FMSV02000491">
    <property type="protein sequence ID" value="SEH06414.1"/>
    <property type="molecule type" value="Genomic_DNA"/>
</dbReference>
<comment type="similarity">
    <text evidence="15">In the N-terminal section; belongs to the precorrin-2 dehydrogenase / sirohydrochlorin ferrochelatase family.</text>
</comment>
<keyword evidence="6 15" id="KW-0949">S-adenosyl-L-methionine</keyword>
<feature type="binding site" evidence="15">
    <location>
        <begin position="43"/>
        <end position="44"/>
    </location>
    <ligand>
        <name>NAD(+)</name>
        <dbReference type="ChEBI" id="CHEBI:57540"/>
    </ligand>
</feature>
<comment type="catalytic activity">
    <reaction evidence="15">
        <text>siroheme + 2 H(+) = sirohydrochlorin + Fe(2+)</text>
        <dbReference type="Rhea" id="RHEA:24360"/>
        <dbReference type="ChEBI" id="CHEBI:15378"/>
        <dbReference type="ChEBI" id="CHEBI:29033"/>
        <dbReference type="ChEBI" id="CHEBI:58351"/>
        <dbReference type="ChEBI" id="CHEBI:60052"/>
        <dbReference type="EC" id="4.99.1.4"/>
    </reaction>
</comment>
<evidence type="ECO:0000256" key="3">
    <source>
        <dbReference type="ARBA" id="ARBA00022573"/>
    </source>
</evidence>
<evidence type="ECO:0000256" key="6">
    <source>
        <dbReference type="ARBA" id="ARBA00022691"/>
    </source>
</evidence>
<comment type="pathway">
    <text evidence="12 15">Porphyrin-containing compound metabolism; siroheme biosynthesis; precorrin-2 from uroporphyrinogen III: step 1/1.</text>
</comment>
<comment type="pathway">
    <text evidence="14 15">Cofactor biosynthesis; adenosylcobalamin biosynthesis; precorrin-2 from uroporphyrinogen III: step 1/1.</text>
</comment>
<dbReference type="GO" id="GO:0009236">
    <property type="term" value="P:cobalamin biosynthetic process"/>
    <property type="evidence" value="ECO:0007669"/>
    <property type="project" value="UniProtKB-UniRule"/>
</dbReference>
<evidence type="ECO:0000256" key="17">
    <source>
        <dbReference type="RuleBase" id="RU003960"/>
    </source>
</evidence>
<evidence type="ECO:0000256" key="13">
    <source>
        <dbReference type="ARBA" id="ARBA00047561"/>
    </source>
</evidence>
<dbReference type="Pfam" id="PF14824">
    <property type="entry name" value="Sirohm_synth_M"/>
    <property type="match status" value="1"/>
</dbReference>
<keyword evidence="15" id="KW-0597">Phosphoprotein</keyword>
<dbReference type="PANTHER" id="PTHR45790">
    <property type="entry name" value="SIROHEME SYNTHASE-RELATED"/>
    <property type="match status" value="1"/>
</dbReference>
<dbReference type="GO" id="GO:0004851">
    <property type="term" value="F:uroporphyrin-III C-methyltransferase activity"/>
    <property type="evidence" value="ECO:0007669"/>
    <property type="project" value="UniProtKB-UniRule"/>
</dbReference>
<dbReference type="InterPro" id="IPR003043">
    <property type="entry name" value="Uropor_MeTrfase_CS"/>
</dbReference>
<proteinExistence type="inferred from homology"/>
<keyword evidence="5 15" id="KW-0808">Transferase</keyword>
<dbReference type="FunFam" id="3.30.950.10:FF:000001">
    <property type="entry name" value="Siroheme synthase"/>
    <property type="match status" value="1"/>
</dbReference>
<keyword evidence="7 15" id="KW-0560">Oxidoreductase</keyword>
<dbReference type="UniPathway" id="UPA00148">
    <property type="reaction ID" value="UER00211"/>
</dbReference>
<organism evidence="22 23">
    <name type="scientific">Candidatus Venteria ishoeyi</name>
    <dbReference type="NCBI Taxonomy" id="1899563"/>
    <lineage>
        <taxon>Bacteria</taxon>
        <taxon>Pseudomonadati</taxon>
        <taxon>Pseudomonadota</taxon>
        <taxon>Gammaproteobacteria</taxon>
        <taxon>Thiotrichales</taxon>
        <taxon>Thiotrichaceae</taxon>
        <taxon>Venteria</taxon>
    </lineage>
</organism>
<dbReference type="GO" id="GO:0019354">
    <property type="term" value="P:siroheme biosynthetic process"/>
    <property type="evidence" value="ECO:0007669"/>
    <property type="project" value="UniProtKB-UniRule"/>
</dbReference>
<feature type="active site" description="Proton acceptor" evidence="15 16">
    <location>
        <position position="251"/>
    </location>
</feature>
<comment type="pathway">
    <text evidence="15">Porphyrin-containing compound metabolism; siroheme biosynthesis; siroheme from sirohydrochlorin: step 1/1.</text>
</comment>
<dbReference type="Gene3D" id="3.30.950.10">
    <property type="entry name" value="Methyltransferase, Cobalt-precorrin-4 Transmethylase, Domain 2"/>
    <property type="match status" value="1"/>
</dbReference>
<dbReference type="InterPro" id="IPR012409">
    <property type="entry name" value="Sirohaem_synth"/>
</dbReference>
<dbReference type="NCBIfam" id="NF004790">
    <property type="entry name" value="PRK06136.1"/>
    <property type="match status" value="1"/>
</dbReference>
<feature type="binding site" evidence="15">
    <location>
        <begin position="22"/>
        <end position="23"/>
    </location>
    <ligand>
        <name>NAD(+)</name>
        <dbReference type="ChEBI" id="CHEBI:57540"/>
    </ligand>
</feature>
<dbReference type="InterPro" id="IPR036291">
    <property type="entry name" value="NAD(P)-bd_dom_sf"/>
</dbReference>
<dbReference type="GO" id="GO:0051287">
    <property type="term" value="F:NAD binding"/>
    <property type="evidence" value="ECO:0007669"/>
    <property type="project" value="InterPro"/>
</dbReference>
<keyword evidence="3 15" id="KW-0169">Cobalamin biosynthesis</keyword>
<dbReference type="Gene3D" id="3.40.1010.10">
    <property type="entry name" value="Cobalt-precorrin-4 Transmethylase, Domain 1"/>
    <property type="match status" value="1"/>
</dbReference>
<evidence type="ECO:0000256" key="14">
    <source>
        <dbReference type="ARBA" id="ARBA00060548"/>
    </source>
</evidence>
<dbReference type="UniPathway" id="UPA00262">
    <property type="reaction ID" value="UER00211"/>
</dbReference>
<evidence type="ECO:0000313" key="22">
    <source>
        <dbReference type="EMBL" id="SEH06414.1"/>
    </source>
</evidence>
<feature type="region of interest" description="Uroporphyrinogen-III C-methyltransferase" evidence="15">
    <location>
        <begin position="219"/>
        <end position="462"/>
    </location>
</feature>
<dbReference type="InterPro" id="IPR014777">
    <property type="entry name" value="4pyrrole_Mease_sub1"/>
</dbReference>
<comment type="pathway">
    <text evidence="1 15">Porphyrin-containing compound metabolism; siroheme biosynthesis; sirohydrochlorin from precorrin-2: step 1/1.</text>
</comment>
<comment type="similarity">
    <text evidence="2 17">Belongs to the precorrin methyltransferase family.</text>
</comment>
<comment type="catalytic activity">
    <reaction evidence="15">
        <text>uroporphyrinogen III + 2 S-adenosyl-L-methionine = precorrin-2 + 2 S-adenosyl-L-homocysteine + H(+)</text>
        <dbReference type="Rhea" id="RHEA:32459"/>
        <dbReference type="ChEBI" id="CHEBI:15378"/>
        <dbReference type="ChEBI" id="CHEBI:57308"/>
        <dbReference type="ChEBI" id="CHEBI:57856"/>
        <dbReference type="ChEBI" id="CHEBI:58827"/>
        <dbReference type="ChEBI" id="CHEBI:59789"/>
        <dbReference type="EC" id="2.1.1.107"/>
    </reaction>
</comment>
<feature type="domain" description="Sirohaem synthase dimerisation" evidence="20">
    <location>
        <begin position="150"/>
        <end position="207"/>
    </location>
</feature>
<evidence type="ECO:0000259" key="21">
    <source>
        <dbReference type="Pfam" id="PF14824"/>
    </source>
</evidence>
<dbReference type="InterPro" id="IPR006366">
    <property type="entry name" value="CobA/CysG_C"/>
</dbReference>
<dbReference type="AlphaFoldDB" id="A0A1H6FBL2"/>
<dbReference type="Pfam" id="PF10414">
    <property type="entry name" value="CysG_dimeriser"/>
    <property type="match status" value="1"/>
</dbReference>
<dbReference type="RefSeq" id="WP_103920194.1">
    <property type="nucleotide sequence ID" value="NZ_FMSV02000491.1"/>
</dbReference>
<dbReference type="PANTHER" id="PTHR45790:SF1">
    <property type="entry name" value="SIROHEME SYNTHASE"/>
    <property type="match status" value="1"/>
</dbReference>
<dbReference type="FunFam" id="3.40.1010.10:FF:000001">
    <property type="entry name" value="Siroheme synthase"/>
    <property type="match status" value="1"/>
</dbReference>
<feature type="region of interest" description="Precorrin-2 dehydrogenase / sirohydrochlorin ferrochelatase" evidence="15">
    <location>
        <begin position="1"/>
        <end position="203"/>
    </location>
</feature>
<dbReference type="OrthoDB" id="9815856at2"/>
<evidence type="ECO:0000256" key="9">
    <source>
        <dbReference type="ARBA" id="ARBA00023239"/>
    </source>
</evidence>
<dbReference type="Pfam" id="PF13241">
    <property type="entry name" value="NAD_binding_7"/>
    <property type="match status" value="1"/>
</dbReference>
<accession>A0A1H6FBL2</accession>
<dbReference type="InterPro" id="IPR050161">
    <property type="entry name" value="Siro_Cobalamin_biosynth"/>
</dbReference>
<dbReference type="InterPro" id="IPR014776">
    <property type="entry name" value="4pyrrole_Mease_sub2"/>
</dbReference>
<evidence type="ECO:0000256" key="1">
    <source>
        <dbReference type="ARBA" id="ARBA00005010"/>
    </source>
</evidence>
<dbReference type="SUPFAM" id="SSF53790">
    <property type="entry name" value="Tetrapyrrole methylase"/>
    <property type="match status" value="1"/>
</dbReference>
<evidence type="ECO:0000256" key="12">
    <source>
        <dbReference type="ARBA" id="ARBA00025705"/>
    </source>
</evidence>
<evidence type="ECO:0000256" key="5">
    <source>
        <dbReference type="ARBA" id="ARBA00022679"/>
    </source>
</evidence>
<dbReference type="SUPFAM" id="SSF51735">
    <property type="entry name" value="NAD(P)-binding Rossmann-fold domains"/>
    <property type="match status" value="1"/>
</dbReference>
<dbReference type="GO" id="GO:0051266">
    <property type="term" value="F:sirohydrochlorin ferrochelatase activity"/>
    <property type="evidence" value="ECO:0007669"/>
    <property type="project" value="UniProtKB-EC"/>
</dbReference>
<comment type="catalytic activity">
    <reaction evidence="13 15">
        <text>precorrin-2 + NAD(+) = sirohydrochlorin + NADH + 2 H(+)</text>
        <dbReference type="Rhea" id="RHEA:15613"/>
        <dbReference type="ChEBI" id="CHEBI:15378"/>
        <dbReference type="ChEBI" id="CHEBI:57540"/>
        <dbReference type="ChEBI" id="CHEBI:57945"/>
        <dbReference type="ChEBI" id="CHEBI:58351"/>
        <dbReference type="ChEBI" id="CHEBI:58827"/>
        <dbReference type="EC" id="1.3.1.76"/>
    </reaction>
</comment>
<evidence type="ECO:0000259" key="20">
    <source>
        <dbReference type="Pfam" id="PF10414"/>
    </source>
</evidence>
<feature type="coiled-coil region" evidence="18">
    <location>
        <begin position="193"/>
        <end position="220"/>
    </location>
</feature>
<protein>
    <recommendedName>
        <fullName evidence="15">Siroheme synthase</fullName>
    </recommendedName>
    <domain>
        <recommendedName>
            <fullName evidence="15">Uroporphyrinogen-III C-methyltransferase</fullName>
            <shortName evidence="15">Urogen III methylase</shortName>
            <ecNumber evidence="15">2.1.1.107</ecNumber>
        </recommendedName>
        <alternativeName>
            <fullName evidence="15">SUMT</fullName>
        </alternativeName>
        <alternativeName>
            <fullName evidence="15">Uroporphyrinogen III methylase</fullName>
            <shortName evidence="15">UROM</shortName>
        </alternativeName>
    </domain>
    <domain>
        <recommendedName>
            <fullName evidence="15">Precorrin-2 dehydrogenase</fullName>
            <ecNumber evidence="15">1.3.1.76</ecNumber>
        </recommendedName>
    </domain>
    <domain>
        <recommendedName>
            <fullName evidence="15">Sirohydrochlorin ferrochelatase</fullName>
            <ecNumber evidence="15">4.99.1.4</ecNumber>
        </recommendedName>
    </domain>
</protein>
<sequence>MDFLPIFLNLKNYRCLVVGGGEVATRKAQLLLEAGAQVKIVAPDLSPELEKLHQEKALQYRLGNFEASDLSDCFLVIAATDDAQVNAEVAGLAKQQGALLNVVDQPELGNYILPSIISRDPLQIAISSGGASPALSRMLRIKLETLIPSGYGQLAQLLRKFRPQVKAFFSTGEQRRHFWEKILGSPIAELVLSGQTQAAEQALEQQLHNAEDKLETKSGEVYLVGGGPGDPDLLTFRALRLMQQADVVVHDRLVSKAVLNLTRADAKRVYVGKERSNHAVPQENINKLLARLAKEGNRVLRLKGGDPFIFGRGGEEIETLAAEGVPFQVVPGITAASGTAAYAGIPLTHRDYAQSCVFVTGHLKDGTMNLNWDLLTQPQQTVVVYMGLLALPILCQELMKHGLPAKKPIALVQQATTKNQRVFTGTLGTLPDIIRDAEVKPPSLLVIGDVVTLQDKLSWFKP</sequence>
<keyword evidence="23" id="KW-1185">Reference proteome</keyword>
<dbReference type="Gene3D" id="3.40.50.720">
    <property type="entry name" value="NAD(P)-binding Rossmann-like Domain"/>
    <property type="match status" value="1"/>
</dbReference>
<comment type="function">
    <text evidence="15">Multifunctional enzyme that catalyzes the SAM-dependent methylations of uroporphyrinogen III at position C-2 and C-7 to form precorrin-2 via precorrin-1. Then it catalyzes the NAD-dependent ring dehydrogenation of precorrin-2 to yield sirohydrochlorin. Finally, it catalyzes the ferrochelation of sirohydrochlorin to yield siroheme.</text>
</comment>
<dbReference type="GO" id="GO:0032259">
    <property type="term" value="P:methylation"/>
    <property type="evidence" value="ECO:0007669"/>
    <property type="project" value="UniProtKB-KW"/>
</dbReference>
<evidence type="ECO:0000256" key="11">
    <source>
        <dbReference type="ARBA" id="ARBA00023268"/>
    </source>
</evidence>
<reference evidence="22 23" key="1">
    <citation type="submission" date="2016-10" db="EMBL/GenBank/DDBJ databases">
        <authorList>
            <person name="de Groot N.N."/>
        </authorList>
    </citation>
    <scope>NUCLEOTIDE SEQUENCE [LARGE SCALE GENOMIC DNA]</scope>
    <source>
        <strain evidence="22">MBHS1</strain>
    </source>
</reference>
<feature type="modified residue" description="Phosphoserine" evidence="15">
    <location>
        <position position="128"/>
    </location>
</feature>
<evidence type="ECO:0000256" key="16">
    <source>
        <dbReference type="PIRSR" id="PIRSR036426-1"/>
    </source>
</evidence>
<feature type="binding site" evidence="15">
    <location>
        <position position="415"/>
    </location>
    <ligand>
        <name>S-adenosyl-L-methionine</name>
        <dbReference type="ChEBI" id="CHEBI:59789"/>
    </ligand>
</feature>
<dbReference type="InterPro" id="IPR035996">
    <property type="entry name" value="4pyrrol_Methylase_sf"/>
</dbReference>
<evidence type="ECO:0000256" key="10">
    <source>
        <dbReference type="ARBA" id="ARBA00023244"/>
    </source>
</evidence>
<dbReference type="InterPro" id="IPR000878">
    <property type="entry name" value="4pyrrol_Mease"/>
</dbReference>
<evidence type="ECO:0000256" key="4">
    <source>
        <dbReference type="ARBA" id="ARBA00022603"/>
    </source>
</evidence>
<evidence type="ECO:0000256" key="2">
    <source>
        <dbReference type="ARBA" id="ARBA00005879"/>
    </source>
</evidence>
<dbReference type="EC" id="4.99.1.4" evidence="15"/>
<name>A0A1H6FBL2_9GAMM</name>
<dbReference type="GO" id="GO:0043115">
    <property type="term" value="F:precorrin-2 dehydrogenase activity"/>
    <property type="evidence" value="ECO:0007669"/>
    <property type="project" value="UniProtKB-UniRule"/>
</dbReference>
<comment type="similarity">
    <text evidence="15">In the C-terminal section; belongs to the precorrin methyltransferase family.</text>
</comment>
<dbReference type="Pfam" id="PF00590">
    <property type="entry name" value="TP_methylase"/>
    <property type="match status" value="1"/>
</dbReference>
<evidence type="ECO:0000259" key="19">
    <source>
        <dbReference type="Pfam" id="PF00590"/>
    </source>
</evidence>
<dbReference type="Gene3D" id="3.30.160.110">
    <property type="entry name" value="Siroheme synthase, domain 2"/>
    <property type="match status" value="1"/>
</dbReference>
<dbReference type="EC" id="2.1.1.107" evidence="15"/>
<dbReference type="InterPro" id="IPR037115">
    <property type="entry name" value="Sirohaem_synt_dimer_dom_sf"/>
</dbReference>
<dbReference type="SUPFAM" id="SSF75615">
    <property type="entry name" value="Siroheme synthase middle domains-like"/>
    <property type="match status" value="1"/>
</dbReference>
<dbReference type="NCBIfam" id="TIGR01470">
    <property type="entry name" value="cysG_Nterm"/>
    <property type="match status" value="1"/>
</dbReference>
<dbReference type="InterPro" id="IPR006367">
    <property type="entry name" value="Sirohaem_synthase_N"/>
</dbReference>
<feature type="domain" description="Siroheme synthase central" evidence="21">
    <location>
        <begin position="119"/>
        <end position="144"/>
    </location>
</feature>
<dbReference type="CDD" id="cd11642">
    <property type="entry name" value="SUMT"/>
    <property type="match status" value="1"/>
</dbReference>